<protein>
    <recommendedName>
        <fullName evidence="2">Nose resistant-to-fluoxetine protein N-terminal domain-containing protein</fullName>
    </recommendedName>
</protein>
<dbReference type="SMART" id="SM00703">
    <property type="entry name" value="NRF"/>
    <property type="match status" value="1"/>
</dbReference>
<sequence length="202" mass="22761">MLTLKTFCILLLLASISCENILIQKGVYKDFANKIEEFLKDVSTNNISSICKTQMEEYKNGLFSKQMWALKMFDYGPKIPSGLLEGNFVDLGFYDQCLNIEEDVNSIHISGKYCLGELPININFNSSTPRLFKHSNVLNWVNIKRANTSIRLQVATCTPNACDAKELGIFYQKVFPSMVFNENECQTKNGQPVLNGGSIAFT</sequence>
<evidence type="ECO:0000259" key="2">
    <source>
        <dbReference type="SMART" id="SM00703"/>
    </source>
</evidence>
<gene>
    <name evidence="3" type="ORF">ILUMI_18329</name>
</gene>
<reference evidence="3" key="1">
    <citation type="submission" date="2019-08" db="EMBL/GenBank/DDBJ databases">
        <title>The genome of the North American firefly Photinus pyralis.</title>
        <authorList>
            <consortium name="Photinus pyralis genome working group"/>
            <person name="Fallon T.R."/>
            <person name="Sander Lower S.E."/>
            <person name="Weng J.-K."/>
        </authorList>
    </citation>
    <scope>NUCLEOTIDE SEQUENCE</scope>
    <source>
        <strain evidence="3">TRF0915ILg1</strain>
        <tissue evidence="3">Whole body</tissue>
    </source>
</reference>
<comment type="caution">
    <text evidence="3">The sequence shown here is derived from an EMBL/GenBank/DDBJ whole genome shotgun (WGS) entry which is preliminary data.</text>
</comment>
<proteinExistence type="predicted"/>
<evidence type="ECO:0000313" key="3">
    <source>
        <dbReference type="EMBL" id="KAF2887845.1"/>
    </source>
</evidence>
<dbReference type="PANTHER" id="PTHR11161">
    <property type="entry name" value="O-ACYLTRANSFERASE"/>
    <property type="match status" value="1"/>
</dbReference>
<dbReference type="Proteomes" id="UP000801492">
    <property type="component" value="Unassembled WGS sequence"/>
</dbReference>
<evidence type="ECO:0000256" key="1">
    <source>
        <dbReference type="SAM" id="SignalP"/>
    </source>
</evidence>
<name>A0A8K0CQE6_IGNLU</name>
<keyword evidence="4" id="KW-1185">Reference proteome</keyword>
<dbReference type="AlphaFoldDB" id="A0A8K0CQE6"/>
<accession>A0A8K0CQE6</accession>
<organism evidence="3 4">
    <name type="scientific">Ignelater luminosus</name>
    <name type="common">Cucubano</name>
    <name type="synonym">Pyrophorus luminosus</name>
    <dbReference type="NCBI Taxonomy" id="2038154"/>
    <lineage>
        <taxon>Eukaryota</taxon>
        <taxon>Metazoa</taxon>
        <taxon>Ecdysozoa</taxon>
        <taxon>Arthropoda</taxon>
        <taxon>Hexapoda</taxon>
        <taxon>Insecta</taxon>
        <taxon>Pterygota</taxon>
        <taxon>Neoptera</taxon>
        <taxon>Endopterygota</taxon>
        <taxon>Coleoptera</taxon>
        <taxon>Polyphaga</taxon>
        <taxon>Elateriformia</taxon>
        <taxon>Elateroidea</taxon>
        <taxon>Elateridae</taxon>
        <taxon>Agrypninae</taxon>
        <taxon>Pyrophorini</taxon>
        <taxon>Ignelater</taxon>
    </lineage>
</organism>
<dbReference type="Pfam" id="PF20146">
    <property type="entry name" value="NRF"/>
    <property type="match status" value="1"/>
</dbReference>
<feature type="domain" description="Nose resistant-to-fluoxetine protein N-terminal" evidence="2">
    <location>
        <begin position="48"/>
        <end position="187"/>
    </location>
</feature>
<feature type="chain" id="PRO_5035458657" description="Nose resistant-to-fluoxetine protein N-terminal domain-containing protein" evidence="1">
    <location>
        <begin position="19"/>
        <end position="202"/>
    </location>
</feature>
<dbReference type="EMBL" id="VTPC01081506">
    <property type="protein sequence ID" value="KAF2887845.1"/>
    <property type="molecule type" value="Genomic_DNA"/>
</dbReference>
<evidence type="ECO:0000313" key="4">
    <source>
        <dbReference type="Proteomes" id="UP000801492"/>
    </source>
</evidence>
<dbReference type="InterPro" id="IPR006621">
    <property type="entry name" value="Nose-resist-to-fluoxetine_N"/>
</dbReference>
<keyword evidence="1" id="KW-0732">Signal</keyword>
<dbReference type="PROSITE" id="PS51257">
    <property type="entry name" value="PROKAR_LIPOPROTEIN"/>
    <property type="match status" value="1"/>
</dbReference>
<dbReference type="InterPro" id="IPR052728">
    <property type="entry name" value="O2_lipid_transport_reg"/>
</dbReference>
<feature type="signal peptide" evidence="1">
    <location>
        <begin position="1"/>
        <end position="18"/>
    </location>
</feature>
<dbReference type="PANTHER" id="PTHR11161:SF0">
    <property type="entry name" value="O-ACYLTRANSFERASE LIKE PROTEIN"/>
    <property type="match status" value="1"/>
</dbReference>
<dbReference type="OrthoDB" id="4794873at2759"/>